<comment type="caution">
    <text evidence="2">The sequence shown here is derived from an EMBL/GenBank/DDBJ whole genome shotgun (WGS) entry which is preliminary data.</text>
</comment>
<evidence type="ECO:0000313" key="3">
    <source>
        <dbReference type="Proteomes" id="UP001520140"/>
    </source>
</evidence>
<name>A0ABS7NWS0_9NOCA</name>
<dbReference type="Proteomes" id="UP001520140">
    <property type="component" value="Unassembled WGS sequence"/>
</dbReference>
<evidence type="ECO:0008006" key="4">
    <source>
        <dbReference type="Google" id="ProtNLM"/>
    </source>
</evidence>
<gene>
    <name evidence="2" type="ORF">HQ605_16865</name>
</gene>
<reference evidence="2 3" key="1">
    <citation type="submission" date="2020-06" db="EMBL/GenBank/DDBJ databases">
        <title>Taxonomy, biology and ecology of Rhodococcus bacteria occurring in California pistachio and other woody hosts as revealed by genome sequence analyses.</title>
        <authorList>
            <person name="Gai Y."/>
            <person name="Riely B."/>
        </authorList>
    </citation>
    <scope>NUCLEOTIDE SEQUENCE [LARGE SCALE GENOMIC DNA]</scope>
    <source>
        <strain evidence="2 3">BP-284</strain>
    </source>
</reference>
<feature type="compositionally biased region" description="Basic and acidic residues" evidence="1">
    <location>
        <begin position="116"/>
        <end position="131"/>
    </location>
</feature>
<keyword evidence="3" id="KW-1185">Reference proteome</keyword>
<evidence type="ECO:0000313" key="2">
    <source>
        <dbReference type="EMBL" id="MBY6322499.1"/>
    </source>
</evidence>
<sequence length="160" mass="17633">MRQASTEAETLSTAIGDARRRVRDLKQPPDSHDKRRGHINTMRRDLLLLRGDVARAKNVGKVHRRRMLSEIRGLLAALDGRPDARARREQAREQQLVAARRRALESLRSPGPGGLRYERRDPGGKLDENGRAKTTAPVGELKSVSIRALGGGLPGLGRGV</sequence>
<feature type="compositionally biased region" description="Polar residues" evidence="1">
    <location>
        <begin position="1"/>
        <end position="13"/>
    </location>
</feature>
<protein>
    <recommendedName>
        <fullName evidence="4">CHAD domain-containing protein</fullName>
    </recommendedName>
</protein>
<organism evidence="2 3">
    <name type="scientific">Rhodococcoides kroppenstedtii</name>
    <dbReference type="NCBI Taxonomy" id="293050"/>
    <lineage>
        <taxon>Bacteria</taxon>
        <taxon>Bacillati</taxon>
        <taxon>Actinomycetota</taxon>
        <taxon>Actinomycetes</taxon>
        <taxon>Mycobacteriales</taxon>
        <taxon>Nocardiaceae</taxon>
        <taxon>Rhodococcoides</taxon>
    </lineage>
</organism>
<proteinExistence type="predicted"/>
<dbReference type="RefSeq" id="WP_157889575.1">
    <property type="nucleotide sequence ID" value="NZ_JABUKE010000021.1"/>
</dbReference>
<accession>A0ABS7NWS0</accession>
<evidence type="ECO:0000256" key="1">
    <source>
        <dbReference type="SAM" id="MobiDB-lite"/>
    </source>
</evidence>
<feature type="region of interest" description="Disordered" evidence="1">
    <location>
        <begin position="1"/>
        <end position="39"/>
    </location>
</feature>
<feature type="compositionally biased region" description="Basic and acidic residues" evidence="1">
    <location>
        <begin position="24"/>
        <end position="33"/>
    </location>
</feature>
<feature type="region of interest" description="Disordered" evidence="1">
    <location>
        <begin position="102"/>
        <end position="140"/>
    </location>
</feature>
<dbReference type="EMBL" id="JABUKG010000021">
    <property type="protein sequence ID" value="MBY6322499.1"/>
    <property type="molecule type" value="Genomic_DNA"/>
</dbReference>